<name>A0A0P9EIY7_RHOGW</name>
<reference evidence="1 2" key="1">
    <citation type="journal article" date="2015" name="Front. Microbiol.">
        <title>Genome sequence of the plant growth promoting endophytic yeast Rhodotorula graminis WP1.</title>
        <authorList>
            <person name="Firrincieli A."/>
            <person name="Otillar R."/>
            <person name="Salamov A."/>
            <person name="Schmutz J."/>
            <person name="Khan Z."/>
            <person name="Redman R.S."/>
            <person name="Fleck N.D."/>
            <person name="Lindquist E."/>
            <person name="Grigoriev I.V."/>
            <person name="Doty S.L."/>
        </authorList>
    </citation>
    <scope>NUCLEOTIDE SEQUENCE [LARGE SCALE GENOMIC DNA]</scope>
    <source>
        <strain evidence="1 2">WP1</strain>
    </source>
</reference>
<protein>
    <submittedName>
        <fullName evidence="1">Uncharacterized protein</fullName>
    </submittedName>
</protein>
<evidence type="ECO:0000313" key="2">
    <source>
        <dbReference type="Proteomes" id="UP000053890"/>
    </source>
</evidence>
<organism evidence="1 2">
    <name type="scientific">Rhodotorula graminis (strain WP1)</name>
    <dbReference type="NCBI Taxonomy" id="578459"/>
    <lineage>
        <taxon>Eukaryota</taxon>
        <taxon>Fungi</taxon>
        <taxon>Dikarya</taxon>
        <taxon>Basidiomycota</taxon>
        <taxon>Pucciniomycotina</taxon>
        <taxon>Microbotryomycetes</taxon>
        <taxon>Sporidiobolales</taxon>
        <taxon>Sporidiobolaceae</taxon>
        <taxon>Rhodotorula</taxon>
    </lineage>
</organism>
<dbReference type="GeneID" id="28973023"/>
<sequence>MPSDRASCPRPSSRSTWQLTLSLPTVAASARALIDAYEGADSSGRQALVAALQDCLAARLKELKKGPQGPLVKHMRQIQKTIDEYTRYHRDAVVEHDKQQKMSPQGADEVKRAAGNIEWYRGTLLSAQHDRCWENDQVNRAWVEYNELRAEMDKIASLTRSLAAQSKIVGKPRRAATLAPAQHSLGKNVFVPEHMRTYRRVGGY</sequence>
<accession>A0A0P9EIY7</accession>
<dbReference type="AlphaFoldDB" id="A0A0P9EIY7"/>
<keyword evidence="2" id="KW-1185">Reference proteome</keyword>
<dbReference type="Proteomes" id="UP000053890">
    <property type="component" value="Unassembled WGS sequence"/>
</dbReference>
<evidence type="ECO:0000313" key="1">
    <source>
        <dbReference type="EMBL" id="KPV73436.1"/>
    </source>
</evidence>
<dbReference type="EMBL" id="KQ474083">
    <property type="protein sequence ID" value="KPV73436.1"/>
    <property type="molecule type" value="Genomic_DNA"/>
</dbReference>
<dbReference type="RefSeq" id="XP_018269485.1">
    <property type="nucleotide sequence ID" value="XM_018412574.1"/>
</dbReference>
<proteinExistence type="predicted"/>
<gene>
    <name evidence="1" type="ORF">RHOBADRAFT_22431</name>
</gene>